<dbReference type="InterPro" id="IPR011047">
    <property type="entry name" value="Quinoprotein_ADH-like_sf"/>
</dbReference>
<dbReference type="InterPro" id="IPR036047">
    <property type="entry name" value="F-box-like_dom_sf"/>
</dbReference>
<dbReference type="SUPFAM" id="SSF50998">
    <property type="entry name" value="Quinoprotein alcohol dehydrogenase-like"/>
    <property type="match status" value="1"/>
</dbReference>
<sequence length="572" mass="64273">MTPVFQLQDLPGDVLFHIFTFLDIRDIVYLRKTCKALEDLTRDRSVWHDVLSTRFLQKGLPIPGIKDRCVSSLSAAGLERVTIRASRYWSNWISPQPQCYFSLEIRPTARPWTSIPSHRNLAAEFLPWMDGRYLLTLTLYTTSSDRESRRFSFQCWDLAQTQTQGAPTEIAELLVSGLLSYAVNTSPDSPNVLAITLRGGNHTYMATTYTIEFTTPDTEPWFRRTGQFPSTRRILGLEGSRLVSTDESNIVRVANIESGTWMCALKVPLIHADPTLRLPEQQCLGYHIFGDFIVTFCKQWIYLYHIPDSLASLPLHTDDHTLAAPSPLLDPIAEYKWRWRIDSITVNPRRPHPSSRSFSHSDHTPPAIDLLIRFDTWFPWPVNILHHYVLPPNPTFSRSSFSPTARSTFPYLRSPAPADGPLMAHAIPSPLRLFTPSDMVLGAYGTALWLDASTDAATPSQAGDRGQRIAMRFLAPSPAAVLQAGEGLQDDQVSPGMTVDAALTDALGAMALDEQSEVRMREWEHGVSVLHSQETHELWNRVAVNEEEGQVAVGYTDGRVSVYVYAPPEAEK</sequence>
<keyword evidence="3" id="KW-1185">Reference proteome</keyword>
<dbReference type="SMART" id="SM00256">
    <property type="entry name" value="FBOX"/>
    <property type="match status" value="1"/>
</dbReference>
<dbReference type="Gene3D" id="1.20.1280.50">
    <property type="match status" value="1"/>
</dbReference>
<accession>A0A2G8RTG7</accession>
<dbReference type="OrthoDB" id="3193353at2759"/>
<dbReference type="Pfam" id="PF12937">
    <property type="entry name" value="F-box-like"/>
    <property type="match status" value="1"/>
</dbReference>
<dbReference type="PROSITE" id="PS50181">
    <property type="entry name" value="FBOX"/>
    <property type="match status" value="1"/>
</dbReference>
<dbReference type="Proteomes" id="UP000230002">
    <property type="component" value="Unassembled WGS sequence"/>
</dbReference>
<dbReference type="EMBL" id="AYKW01000056">
    <property type="protein sequence ID" value="PIL24774.1"/>
    <property type="molecule type" value="Genomic_DNA"/>
</dbReference>
<protein>
    <recommendedName>
        <fullName evidence="1">F-box domain-containing protein</fullName>
    </recommendedName>
</protein>
<comment type="caution">
    <text evidence="2">The sequence shown here is derived from an EMBL/GenBank/DDBJ whole genome shotgun (WGS) entry which is preliminary data.</text>
</comment>
<organism evidence="2 3">
    <name type="scientific">Ganoderma sinense ZZ0214-1</name>
    <dbReference type="NCBI Taxonomy" id="1077348"/>
    <lineage>
        <taxon>Eukaryota</taxon>
        <taxon>Fungi</taxon>
        <taxon>Dikarya</taxon>
        <taxon>Basidiomycota</taxon>
        <taxon>Agaricomycotina</taxon>
        <taxon>Agaricomycetes</taxon>
        <taxon>Polyporales</taxon>
        <taxon>Polyporaceae</taxon>
        <taxon>Ganoderma</taxon>
    </lineage>
</organism>
<dbReference type="InterPro" id="IPR001810">
    <property type="entry name" value="F-box_dom"/>
</dbReference>
<reference evidence="2 3" key="1">
    <citation type="journal article" date="2015" name="Sci. Rep.">
        <title>Chromosome-level genome map provides insights into diverse defense mechanisms in the medicinal fungus Ganoderma sinense.</title>
        <authorList>
            <person name="Zhu Y."/>
            <person name="Xu J."/>
            <person name="Sun C."/>
            <person name="Zhou S."/>
            <person name="Xu H."/>
            <person name="Nelson D.R."/>
            <person name="Qian J."/>
            <person name="Song J."/>
            <person name="Luo H."/>
            <person name="Xiang L."/>
            <person name="Li Y."/>
            <person name="Xu Z."/>
            <person name="Ji A."/>
            <person name="Wang L."/>
            <person name="Lu S."/>
            <person name="Hayward A."/>
            <person name="Sun W."/>
            <person name="Li X."/>
            <person name="Schwartz D.C."/>
            <person name="Wang Y."/>
            <person name="Chen S."/>
        </authorList>
    </citation>
    <scope>NUCLEOTIDE SEQUENCE [LARGE SCALE GENOMIC DNA]</scope>
    <source>
        <strain evidence="2 3">ZZ0214-1</strain>
    </source>
</reference>
<name>A0A2G8RTG7_9APHY</name>
<evidence type="ECO:0000313" key="3">
    <source>
        <dbReference type="Proteomes" id="UP000230002"/>
    </source>
</evidence>
<dbReference type="SUPFAM" id="SSF81383">
    <property type="entry name" value="F-box domain"/>
    <property type="match status" value="1"/>
</dbReference>
<proteinExistence type="predicted"/>
<evidence type="ECO:0000313" key="2">
    <source>
        <dbReference type="EMBL" id="PIL24774.1"/>
    </source>
</evidence>
<dbReference type="STRING" id="1077348.A0A2G8RTG7"/>
<evidence type="ECO:0000259" key="1">
    <source>
        <dbReference type="PROSITE" id="PS50181"/>
    </source>
</evidence>
<gene>
    <name evidence="2" type="ORF">GSI_12660</name>
</gene>
<feature type="domain" description="F-box" evidence="1">
    <location>
        <begin position="4"/>
        <end position="50"/>
    </location>
</feature>
<dbReference type="AlphaFoldDB" id="A0A2G8RTG7"/>